<feature type="modified residue" description="4-aspartylphosphate" evidence="1">
    <location>
        <position position="70"/>
    </location>
</feature>
<dbReference type="RefSeq" id="WP_075763167.1">
    <property type="nucleotide sequence ID" value="NZ_MJIL01000056.1"/>
</dbReference>
<dbReference type="Pfam" id="PF13432">
    <property type="entry name" value="TPR_16"/>
    <property type="match status" value="1"/>
</dbReference>
<dbReference type="InterPro" id="IPR001789">
    <property type="entry name" value="Sig_transdc_resp-reg_receiver"/>
</dbReference>
<comment type="caution">
    <text evidence="3">The sequence shown here is derived from an EMBL/GenBank/DDBJ whole genome shotgun (WGS) entry which is preliminary data.</text>
</comment>
<proteinExistence type="predicted"/>
<dbReference type="AlphaFoldDB" id="A0A1Q9GT96"/>
<evidence type="ECO:0000256" key="1">
    <source>
        <dbReference type="PROSITE-ProRule" id="PRU00169"/>
    </source>
</evidence>
<evidence type="ECO:0000313" key="4">
    <source>
        <dbReference type="Proteomes" id="UP000186905"/>
    </source>
</evidence>
<dbReference type="InterPro" id="IPR011990">
    <property type="entry name" value="TPR-like_helical_dom_sf"/>
</dbReference>
<dbReference type="STRING" id="1903952.BIT28_00015"/>
<dbReference type="GO" id="GO:0000160">
    <property type="term" value="P:phosphorelay signal transduction system"/>
    <property type="evidence" value="ECO:0007669"/>
    <property type="project" value="InterPro"/>
</dbReference>
<dbReference type="EMBL" id="MJIL01000056">
    <property type="protein sequence ID" value="OLQ78315.1"/>
    <property type="molecule type" value="Genomic_DNA"/>
</dbReference>
<evidence type="ECO:0000313" key="3">
    <source>
        <dbReference type="EMBL" id="OLQ78315.1"/>
    </source>
</evidence>
<dbReference type="OrthoDB" id="5902636at2"/>
<feature type="domain" description="Response regulatory" evidence="2">
    <location>
        <begin position="20"/>
        <end position="139"/>
    </location>
</feature>
<organism evidence="3 4">
    <name type="scientific">Photobacterium proteolyticum</name>
    <dbReference type="NCBI Taxonomy" id="1903952"/>
    <lineage>
        <taxon>Bacteria</taxon>
        <taxon>Pseudomonadati</taxon>
        <taxon>Pseudomonadota</taxon>
        <taxon>Gammaproteobacteria</taxon>
        <taxon>Vibrionales</taxon>
        <taxon>Vibrionaceae</taxon>
        <taxon>Photobacterium</taxon>
    </lineage>
</organism>
<keyword evidence="1" id="KW-0597">Phosphoprotein</keyword>
<dbReference type="InterPro" id="IPR052048">
    <property type="entry name" value="ST_Response_Regulator"/>
</dbReference>
<dbReference type="Gene3D" id="3.40.50.2300">
    <property type="match status" value="1"/>
</dbReference>
<dbReference type="Proteomes" id="UP000186905">
    <property type="component" value="Unassembled WGS sequence"/>
</dbReference>
<sequence length="576" mass="65294">MAQILSSNSQSIDIDFSKLRVLIIDDQRTAAAMLKSLLNNLGLRNIDVSLTHQQAIESCKKHHYDLLLTDYHLDAILNGFELLCLLRKRKYISADCGIIMLSGDASTEVILTSMAVEPDSFMTKPVTLSGLKKKLAEVRAACIERKPVYEALEVHGINEAIELCKKRLREQGHNHRIEALLLDLLIESGQWEQAERVTTILKRDNPTHQISLIEARLLHHKGMLADAIAVLEQLIKRSPLIMDAYDCLSHYQEEGQHYYEALTTAETALGFTPSISHRALRVAQLAADLNKSENLITAGKTLASRLPIIDIGWIIRFAEFTAIFEQLYFAQSSNKGRRLLRQELKAIHHRAHSRLLPIQQPFLDCFGHITLARLYLAQEQPLKAKRRLMLGLSTYFDSITKLPSVILADVLPALVSLGETKLIGEINRALKLRDQFDGHSQNRLDALRSNEAMIQSVRNLESTLAHCYQQLDIHQADQALLLYEQILIDYPYCSEAHIGRLQCLYLLKQFDETKVRQSLKAVSTMPLPDDLAQWRDNVLSLMSEPQQPPRQMRLALAYRKRVSHYLPASSQTPLAS</sequence>
<name>A0A1Q9GT96_9GAMM</name>
<accession>A0A1Q9GT96</accession>
<dbReference type="Gene3D" id="1.25.40.10">
    <property type="entry name" value="Tetratricopeptide repeat domain"/>
    <property type="match status" value="1"/>
</dbReference>
<reference evidence="3 4" key="1">
    <citation type="submission" date="2016-09" db="EMBL/GenBank/DDBJ databases">
        <title>Photobacterium proteolyticum sp. nov. a protease producing bacterium isolated from ocean sediments of Laizhou Bay.</title>
        <authorList>
            <person name="Li Y."/>
        </authorList>
    </citation>
    <scope>NUCLEOTIDE SEQUENCE [LARGE SCALE GENOMIC DNA]</scope>
    <source>
        <strain evidence="3 4">13-12</strain>
    </source>
</reference>
<protein>
    <recommendedName>
        <fullName evidence="2">Response regulatory domain-containing protein</fullName>
    </recommendedName>
</protein>
<dbReference type="InterPro" id="IPR011006">
    <property type="entry name" value="CheY-like_superfamily"/>
</dbReference>
<dbReference type="Pfam" id="PF00072">
    <property type="entry name" value="Response_reg"/>
    <property type="match status" value="1"/>
</dbReference>
<dbReference type="PANTHER" id="PTHR43228:SF1">
    <property type="entry name" value="TWO-COMPONENT RESPONSE REGULATOR ARR22"/>
    <property type="match status" value="1"/>
</dbReference>
<dbReference type="SMART" id="SM00448">
    <property type="entry name" value="REC"/>
    <property type="match status" value="1"/>
</dbReference>
<gene>
    <name evidence="3" type="ORF">BIT28_00015</name>
</gene>
<dbReference type="PROSITE" id="PS50110">
    <property type="entry name" value="RESPONSE_REGULATORY"/>
    <property type="match status" value="1"/>
</dbReference>
<dbReference type="SUPFAM" id="SSF48452">
    <property type="entry name" value="TPR-like"/>
    <property type="match status" value="1"/>
</dbReference>
<dbReference type="PANTHER" id="PTHR43228">
    <property type="entry name" value="TWO-COMPONENT RESPONSE REGULATOR"/>
    <property type="match status" value="1"/>
</dbReference>
<keyword evidence="4" id="KW-1185">Reference proteome</keyword>
<evidence type="ECO:0000259" key="2">
    <source>
        <dbReference type="PROSITE" id="PS50110"/>
    </source>
</evidence>
<dbReference type="SUPFAM" id="SSF52172">
    <property type="entry name" value="CheY-like"/>
    <property type="match status" value="1"/>
</dbReference>